<dbReference type="GO" id="GO:0006310">
    <property type="term" value="P:DNA recombination"/>
    <property type="evidence" value="ECO:0007669"/>
    <property type="project" value="UniProtKB-KW"/>
</dbReference>
<dbReference type="Gene3D" id="1.10.443.10">
    <property type="entry name" value="Intergrase catalytic core"/>
    <property type="match status" value="1"/>
</dbReference>
<keyword evidence="3" id="KW-1185">Reference proteome</keyword>
<comment type="caution">
    <text evidence="2">The sequence shown here is derived from an EMBL/GenBank/DDBJ whole genome shotgun (WGS) entry which is preliminary data.</text>
</comment>
<dbReference type="OrthoDB" id="305957at2"/>
<dbReference type="GO" id="GO:0003677">
    <property type="term" value="F:DNA binding"/>
    <property type="evidence" value="ECO:0007669"/>
    <property type="project" value="InterPro"/>
</dbReference>
<evidence type="ECO:0000313" key="2">
    <source>
        <dbReference type="EMBL" id="TQV71617.1"/>
    </source>
</evidence>
<dbReference type="InterPro" id="IPR013762">
    <property type="entry name" value="Integrase-like_cat_sf"/>
</dbReference>
<accession>A0A545T321</accession>
<reference evidence="2 3" key="1">
    <citation type="submission" date="2019-06" db="EMBL/GenBank/DDBJ databases">
        <title>Draft genome of Aliikangiella marina GYP-15.</title>
        <authorList>
            <person name="Wang G."/>
        </authorList>
    </citation>
    <scope>NUCLEOTIDE SEQUENCE [LARGE SCALE GENOMIC DNA]</scope>
    <source>
        <strain evidence="2 3">GYP-15</strain>
    </source>
</reference>
<sequence length="138" mass="15797">MSKAIALKPNQINKVLDKILLMQDWQTKRAVMAISHAALRVTEIALLEVRDVITPAGKLRDEVFLPARICKGTKSRTVWFSNQKTRTAIQEYIEYRIEKRWGLGLIKDAYQGLNPDSRLIFNNRGRPYGLVTKKSENG</sequence>
<dbReference type="RefSeq" id="WP_142944016.1">
    <property type="nucleotide sequence ID" value="NZ_VIKR01000006.1"/>
</dbReference>
<dbReference type="Proteomes" id="UP000317839">
    <property type="component" value="Unassembled WGS sequence"/>
</dbReference>
<dbReference type="AlphaFoldDB" id="A0A545T321"/>
<dbReference type="SUPFAM" id="SSF56349">
    <property type="entry name" value="DNA breaking-rejoining enzymes"/>
    <property type="match status" value="1"/>
</dbReference>
<keyword evidence="1" id="KW-0233">DNA recombination</keyword>
<name>A0A545T321_9GAMM</name>
<dbReference type="EMBL" id="VIKR01000006">
    <property type="protein sequence ID" value="TQV71617.1"/>
    <property type="molecule type" value="Genomic_DNA"/>
</dbReference>
<proteinExistence type="predicted"/>
<dbReference type="GO" id="GO:0015074">
    <property type="term" value="P:DNA integration"/>
    <property type="evidence" value="ECO:0007669"/>
    <property type="project" value="InterPro"/>
</dbReference>
<evidence type="ECO:0000313" key="3">
    <source>
        <dbReference type="Proteomes" id="UP000317839"/>
    </source>
</evidence>
<organism evidence="2 3">
    <name type="scientific">Aliikangiella marina</name>
    <dbReference type="NCBI Taxonomy" id="1712262"/>
    <lineage>
        <taxon>Bacteria</taxon>
        <taxon>Pseudomonadati</taxon>
        <taxon>Pseudomonadota</taxon>
        <taxon>Gammaproteobacteria</taxon>
        <taxon>Oceanospirillales</taxon>
        <taxon>Pleioneaceae</taxon>
        <taxon>Aliikangiella</taxon>
    </lineage>
</organism>
<evidence type="ECO:0000256" key="1">
    <source>
        <dbReference type="ARBA" id="ARBA00023172"/>
    </source>
</evidence>
<gene>
    <name evidence="2" type="ORF">FLL45_20930</name>
</gene>
<dbReference type="InterPro" id="IPR011010">
    <property type="entry name" value="DNA_brk_join_enz"/>
</dbReference>
<protein>
    <submittedName>
        <fullName evidence="2">Site-specific integrase</fullName>
    </submittedName>
</protein>